<dbReference type="RefSeq" id="WP_254417604.1">
    <property type="nucleotide sequence ID" value="NZ_BAAAJB010000077.1"/>
</dbReference>
<gene>
    <name evidence="3" type="ORF">NE857_22820</name>
</gene>
<protein>
    <submittedName>
        <fullName evidence="3">GAF and ANTAR domain-containing protein</fullName>
    </submittedName>
</protein>
<evidence type="ECO:0000259" key="1">
    <source>
        <dbReference type="SMART" id="SM00065"/>
    </source>
</evidence>
<dbReference type="SMART" id="SM01012">
    <property type="entry name" value="ANTAR"/>
    <property type="match status" value="1"/>
</dbReference>
<dbReference type="Gene3D" id="3.30.450.40">
    <property type="match status" value="1"/>
</dbReference>
<dbReference type="InterPro" id="IPR005561">
    <property type="entry name" value="ANTAR"/>
</dbReference>
<dbReference type="Proteomes" id="UP001055940">
    <property type="component" value="Chromosome"/>
</dbReference>
<name>A0ABY5D4H1_9ACTN</name>
<dbReference type="Pfam" id="PF01590">
    <property type="entry name" value="GAF"/>
    <property type="match status" value="1"/>
</dbReference>
<reference evidence="3" key="1">
    <citation type="submission" date="2022-06" db="EMBL/GenBank/DDBJ databases">
        <authorList>
            <person name="Ping M."/>
        </authorList>
    </citation>
    <scope>NUCLEOTIDE SEQUENCE</scope>
    <source>
        <strain evidence="3">JCM11759T</strain>
    </source>
</reference>
<dbReference type="InterPro" id="IPR003018">
    <property type="entry name" value="GAF"/>
</dbReference>
<feature type="domain" description="ANTAR" evidence="2">
    <location>
        <begin position="186"/>
        <end position="253"/>
    </location>
</feature>
<accession>A0ABY5D4H1</accession>
<sequence>MAVLMGTTGSVHPATYLRGSGDREVNAPEEEPPTLEQVLAQVTAALREGAVGTEVLARLGAVCTRLLPVDGVSISLGGSRRRETLYTSDELGARIQRVQYTLGEGPGVEALDSRRPVLVPDLATAPGSAWPVFAEQITDLPVGALFAFPLQHGAIVIGALELHRVAPGWLSSGEVATALYIVDIAVLALMGTRLDSIDGEWVAPLSHDRAQVHQATGMLISGLGVPAEQALSRLRAYAFAVGRLVEEVSDDLVAGRLTPADINH</sequence>
<feature type="domain" description="GAF" evidence="1">
    <location>
        <begin position="34"/>
        <end position="199"/>
    </location>
</feature>
<dbReference type="SUPFAM" id="SSF55781">
    <property type="entry name" value="GAF domain-like"/>
    <property type="match status" value="1"/>
</dbReference>
<dbReference type="InterPro" id="IPR029016">
    <property type="entry name" value="GAF-like_dom_sf"/>
</dbReference>
<organism evidence="3 4">
    <name type="scientific">Nocardiopsis exhalans</name>
    <dbReference type="NCBI Taxonomy" id="163604"/>
    <lineage>
        <taxon>Bacteria</taxon>
        <taxon>Bacillati</taxon>
        <taxon>Actinomycetota</taxon>
        <taxon>Actinomycetes</taxon>
        <taxon>Streptosporangiales</taxon>
        <taxon>Nocardiopsidaceae</taxon>
        <taxon>Nocardiopsis</taxon>
    </lineage>
</organism>
<evidence type="ECO:0000313" key="4">
    <source>
        <dbReference type="Proteomes" id="UP001055940"/>
    </source>
</evidence>
<evidence type="ECO:0000259" key="2">
    <source>
        <dbReference type="SMART" id="SM01012"/>
    </source>
</evidence>
<proteinExistence type="predicted"/>
<dbReference type="EMBL" id="CP099837">
    <property type="protein sequence ID" value="USY18143.1"/>
    <property type="molecule type" value="Genomic_DNA"/>
</dbReference>
<keyword evidence="4" id="KW-1185">Reference proteome</keyword>
<evidence type="ECO:0000313" key="3">
    <source>
        <dbReference type="EMBL" id="USY18143.1"/>
    </source>
</evidence>
<dbReference type="SMART" id="SM00065">
    <property type="entry name" value="GAF"/>
    <property type="match status" value="1"/>
</dbReference>